<evidence type="ECO:0000313" key="2">
    <source>
        <dbReference type="Proteomes" id="UP000671973"/>
    </source>
</evidence>
<accession>A0A858MRS2</accession>
<dbReference type="Proteomes" id="UP000671973">
    <property type="component" value="Segment"/>
</dbReference>
<organism evidence="1 2">
    <name type="scientific">Agrobacterium phage OLIVR1</name>
    <dbReference type="NCBI Taxonomy" id="2723769"/>
    <lineage>
        <taxon>Viruses</taxon>
        <taxon>Duplodnaviria</taxon>
        <taxon>Heunggongvirae</taxon>
        <taxon>Uroviricota</taxon>
        <taxon>Caudoviricetes</taxon>
        <taxon>Schitoviridae</taxon>
        <taxon>Oliverunavirus</taxon>
        <taxon>Oliverunavirus OLIVR1</taxon>
    </lineage>
</organism>
<sequence>MRFRFLLNGFRGTRIPDAFKAVSVDHLLTMILP</sequence>
<proteinExistence type="predicted"/>
<evidence type="ECO:0000313" key="1">
    <source>
        <dbReference type="EMBL" id="QIW87248.1"/>
    </source>
</evidence>
<protein>
    <submittedName>
        <fullName evidence="1">Uncharacterized protein</fullName>
    </submittedName>
</protein>
<gene>
    <name evidence="1" type="ORF">Ab1vBOLIVR1_gp53c</name>
</gene>
<reference evidence="1 2" key="1">
    <citation type="submission" date="2020-03" db="EMBL/GenBank/DDBJ databases">
        <authorList>
            <person name="Holtappels D."/>
            <person name="Bomans J.P.J."/>
            <person name="Lavigne R."/>
            <person name="Wagemans J."/>
        </authorList>
    </citation>
    <scope>NUCLEOTIDE SEQUENCE [LARGE SCALE GENOMIC DNA]</scope>
    <source>
        <strain evidence="1 2">OLIVR1</strain>
    </source>
</reference>
<name>A0A858MRS2_9CAUD</name>
<keyword evidence="2" id="KW-1185">Reference proteome</keyword>
<dbReference type="EMBL" id="MT234338">
    <property type="protein sequence ID" value="QIW87248.1"/>
    <property type="molecule type" value="Genomic_DNA"/>
</dbReference>